<accession>A0A9N9FP76</accession>
<protein>
    <submittedName>
        <fullName evidence="2">2736_t:CDS:1</fullName>
    </submittedName>
</protein>
<feature type="region of interest" description="Disordered" evidence="1">
    <location>
        <begin position="1"/>
        <end position="24"/>
    </location>
</feature>
<gene>
    <name evidence="2" type="ORF">AGERDE_LOCUS6631</name>
</gene>
<dbReference type="EMBL" id="CAJVPL010001062">
    <property type="protein sequence ID" value="CAG8550274.1"/>
    <property type="molecule type" value="Genomic_DNA"/>
</dbReference>
<evidence type="ECO:0000256" key="1">
    <source>
        <dbReference type="SAM" id="MobiDB-lite"/>
    </source>
</evidence>
<name>A0A9N9FP76_9GLOM</name>
<organism evidence="2 3">
    <name type="scientific">Ambispora gerdemannii</name>
    <dbReference type="NCBI Taxonomy" id="144530"/>
    <lineage>
        <taxon>Eukaryota</taxon>
        <taxon>Fungi</taxon>
        <taxon>Fungi incertae sedis</taxon>
        <taxon>Mucoromycota</taxon>
        <taxon>Glomeromycotina</taxon>
        <taxon>Glomeromycetes</taxon>
        <taxon>Archaeosporales</taxon>
        <taxon>Ambisporaceae</taxon>
        <taxon>Ambispora</taxon>
    </lineage>
</organism>
<dbReference type="Proteomes" id="UP000789831">
    <property type="component" value="Unassembled WGS sequence"/>
</dbReference>
<keyword evidence="3" id="KW-1185">Reference proteome</keyword>
<proteinExistence type="predicted"/>
<dbReference type="AlphaFoldDB" id="A0A9N9FP76"/>
<evidence type="ECO:0000313" key="3">
    <source>
        <dbReference type="Proteomes" id="UP000789831"/>
    </source>
</evidence>
<comment type="caution">
    <text evidence="2">The sequence shown here is derived from an EMBL/GenBank/DDBJ whole genome shotgun (WGS) entry which is preliminary data.</text>
</comment>
<evidence type="ECO:0000313" key="2">
    <source>
        <dbReference type="EMBL" id="CAG8550274.1"/>
    </source>
</evidence>
<sequence>MDLERKINQSANGSPIVENSGKRTRDIAGFNDELTKAMSNEQPVNINSRRTMIKKAKNTLFVDVKYNYSSDEEKQVPKKSCRITQNHKLSTNFISDKVSDKLAITELLSTTTITVAALLQQQRQPLKFGFSINTIPNYARATGNLFGPILPLVCVRRSNSSTNSSFDTRP</sequence>
<reference evidence="2" key="1">
    <citation type="submission" date="2021-06" db="EMBL/GenBank/DDBJ databases">
        <authorList>
            <person name="Kallberg Y."/>
            <person name="Tangrot J."/>
            <person name="Rosling A."/>
        </authorList>
    </citation>
    <scope>NUCLEOTIDE SEQUENCE</scope>
    <source>
        <strain evidence="2">MT106</strain>
    </source>
</reference>